<keyword evidence="2" id="KW-0548">Nucleotidyltransferase</keyword>
<dbReference type="Proteomes" id="UP000261828">
    <property type="component" value="Unassembled WGS sequence"/>
</dbReference>
<evidence type="ECO:0000313" key="2">
    <source>
        <dbReference type="EMBL" id="RDY58444.1"/>
    </source>
</evidence>
<dbReference type="RefSeq" id="WP_116185433.1">
    <property type="nucleotide sequence ID" value="NZ_QTJX01000004.1"/>
</dbReference>
<dbReference type="OrthoDB" id="668160at2"/>
<dbReference type="GO" id="GO:0016779">
    <property type="term" value="F:nucleotidyltransferase activity"/>
    <property type="evidence" value="ECO:0007669"/>
    <property type="project" value="UniProtKB-KW"/>
</dbReference>
<organism evidence="2 3">
    <name type="scientific">Flagellimonas nanhaiensis</name>
    <dbReference type="NCBI Taxonomy" id="2292706"/>
    <lineage>
        <taxon>Bacteria</taxon>
        <taxon>Pseudomonadati</taxon>
        <taxon>Bacteroidota</taxon>
        <taxon>Flavobacteriia</taxon>
        <taxon>Flavobacteriales</taxon>
        <taxon>Flavobacteriaceae</taxon>
        <taxon>Flagellimonas</taxon>
    </lineage>
</organism>
<keyword evidence="3" id="KW-1185">Reference proteome</keyword>
<reference evidence="2 3" key="1">
    <citation type="submission" date="2018-08" db="EMBL/GenBank/DDBJ databases">
        <title>Muricauda nanhaiensis sp. nov., isolated from seawater of the South China Sea.</title>
        <authorList>
            <person name="Dang Y."/>
        </authorList>
    </citation>
    <scope>NUCLEOTIDE SEQUENCE [LARGE SCALE GENOMIC DNA]</scope>
    <source>
        <strain evidence="2 3">SM1704</strain>
    </source>
</reference>
<dbReference type="Gene3D" id="3.10.450.360">
    <property type="match status" value="1"/>
</dbReference>
<accession>A0A371JMR9</accession>
<proteinExistence type="predicted"/>
<protein>
    <submittedName>
        <fullName evidence="2">Nicotinate-nucleotide adenylyltransferase</fullName>
    </submittedName>
</protein>
<feature type="chain" id="PRO_5016678953" evidence="1">
    <location>
        <begin position="20"/>
        <end position="171"/>
    </location>
</feature>
<dbReference type="SUPFAM" id="SSF160574">
    <property type="entry name" value="BT0923-like"/>
    <property type="match status" value="1"/>
</dbReference>
<gene>
    <name evidence="2" type="ORF">DX873_15700</name>
</gene>
<dbReference type="EMBL" id="QTJX01000004">
    <property type="protein sequence ID" value="RDY58444.1"/>
    <property type="molecule type" value="Genomic_DNA"/>
</dbReference>
<comment type="caution">
    <text evidence="2">The sequence shown here is derived from an EMBL/GenBank/DDBJ whole genome shotgun (WGS) entry which is preliminary data.</text>
</comment>
<evidence type="ECO:0000313" key="3">
    <source>
        <dbReference type="Proteomes" id="UP000261828"/>
    </source>
</evidence>
<dbReference type="AlphaFoldDB" id="A0A371JMR9"/>
<evidence type="ECO:0000256" key="1">
    <source>
        <dbReference type="SAM" id="SignalP"/>
    </source>
</evidence>
<feature type="signal peptide" evidence="1">
    <location>
        <begin position="1"/>
        <end position="19"/>
    </location>
</feature>
<name>A0A371JMR9_9FLAO</name>
<keyword evidence="2" id="KW-0808">Transferase</keyword>
<keyword evidence="1" id="KW-0732">Signal</keyword>
<sequence length="171" mass="19467">MKKLLLGLLVLGLTIPAYAQITKIKTEELSEVIVYATNYKYLTNANTQEVASVPVIALERKAAAYDIRNSDIYFDEYDFYEVAFYVPDGSILATYDKNGKILRTAEKYKDINLPLAVKEAILDRFPEWAITKDVYLVRYHDVDGITKKYKLKLVNGDKVLRVKLDAGGNFL</sequence>